<dbReference type="InterPro" id="IPR000962">
    <property type="entry name" value="Znf_DskA_TraR"/>
</dbReference>
<evidence type="ECO:0000259" key="6">
    <source>
        <dbReference type="Pfam" id="PF21173"/>
    </source>
</evidence>
<dbReference type="Pfam" id="PF01258">
    <property type="entry name" value="zf-dskA_traR"/>
    <property type="match status" value="1"/>
</dbReference>
<dbReference type="Gene3D" id="1.20.120.910">
    <property type="entry name" value="DksA, coiled-coil domain"/>
    <property type="match status" value="1"/>
</dbReference>
<dbReference type="EMBL" id="JAGISH010000015">
    <property type="protein sequence ID" value="MBP0484625.1"/>
    <property type="molecule type" value="Genomic_DNA"/>
</dbReference>
<keyword evidence="1" id="KW-0479">Metal-binding</keyword>
<proteinExistence type="predicted"/>
<name>A0A940S558_9RHOB</name>
<keyword evidence="8" id="KW-1185">Reference proteome</keyword>
<protein>
    <submittedName>
        <fullName evidence="7">TraR/DksA family transcriptional regulator</fullName>
    </submittedName>
</protein>
<gene>
    <name evidence="7" type="ORF">J5474_19305</name>
</gene>
<keyword evidence="2" id="KW-0863">Zinc-finger</keyword>
<evidence type="ECO:0000256" key="2">
    <source>
        <dbReference type="ARBA" id="ARBA00022771"/>
    </source>
</evidence>
<dbReference type="RefSeq" id="WP_209363141.1">
    <property type="nucleotide sequence ID" value="NZ_JAGISH010000015.1"/>
</dbReference>
<dbReference type="Proteomes" id="UP000675940">
    <property type="component" value="Unassembled WGS sequence"/>
</dbReference>
<dbReference type="PANTHER" id="PTHR33823">
    <property type="entry name" value="RNA POLYMERASE-BINDING TRANSCRIPTION FACTOR DKSA-RELATED"/>
    <property type="match status" value="1"/>
</dbReference>
<dbReference type="SUPFAM" id="SSF57716">
    <property type="entry name" value="Glucocorticoid receptor-like (DNA-binding domain)"/>
    <property type="match status" value="1"/>
</dbReference>
<evidence type="ECO:0000256" key="3">
    <source>
        <dbReference type="ARBA" id="ARBA00022833"/>
    </source>
</evidence>
<reference evidence="7" key="1">
    <citation type="submission" date="2021-03" db="EMBL/GenBank/DDBJ databases">
        <title>Sagittula salina sp. nov. strain M10.9X isolated from the marine waste.</title>
        <authorList>
            <person name="Satari L."/>
            <person name="Molina-Menor E."/>
            <person name="Vidal-Verdu A."/>
            <person name="Pascual J."/>
            <person name="Pereto J."/>
            <person name="Porcar M."/>
        </authorList>
    </citation>
    <scope>NUCLEOTIDE SEQUENCE</scope>
    <source>
        <strain evidence="7">M10.9X</strain>
    </source>
</reference>
<dbReference type="PANTHER" id="PTHR33823:SF4">
    <property type="entry name" value="GENERAL STRESS PROTEIN 16O"/>
    <property type="match status" value="1"/>
</dbReference>
<evidence type="ECO:0000313" key="7">
    <source>
        <dbReference type="EMBL" id="MBP0484625.1"/>
    </source>
</evidence>
<feature type="domain" description="Zinc finger DksA/TraR C4-type" evidence="5">
    <location>
        <begin position="73"/>
        <end position="104"/>
    </location>
</feature>
<keyword evidence="3" id="KW-0862">Zinc</keyword>
<dbReference type="Pfam" id="PF21173">
    <property type="entry name" value="DksA-like_N"/>
    <property type="match status" value="1"/>
</dbReference>
<evidence type="ECO:0000256" key="1">
    <source>
        <dbReference type="ARBA" id="ARBA00022723"/>
    </source>
</evidence>
<feature type="zinc finger region" description="dksA C4-type" evidence="4">
    <location>
        <begin position="78"/>
        <end position="102"/>
    </location>
</feature>
<dbReference type="InterPro" id="IPR048487">
    <property type="entry name" value="DksA-like_N"/>
</dbReference>
<organism evidence="7 8">
    <name type="scientific">Sagittula salina</name>
    <dbReference type="NCBI Taxonomy" id="2820268"/>
    <lineage>
        <taxon>Bacteria</taxon>
        <taxon>Pseudomonadati</taxon>
        <taxon>Pseudomonadota</taxon>
        <taxon>Alphaproteobacteria</taxon>
        <taxon>Rhodobacterales</taxon>
        <taxon>Roseobacteraceae</taxon>
        <taxon>Sagittula</taxon>
    </lineage>
</organism>
<comment type="caution">
    <text evidence="7">The sequence shown here is derived from an EMBL/GenBank/DDBJ whole genome shotgun (WGS) entry which is preliminary data.</text>
</comment>
<accession>A0A940S558</accession>
<dbReference type="PROSITE" id="PS51128">
    <property type="entry name" value="ZF_DKSA_2"/>
    <property type="match status" value="1"/>
</dbReference>
<evidence type="ECO:0000259" key="5">
    <source>
        <dbReference type="Pfam" id="PF01258"/>
    </source>
</evidence>
<sequence>MSHHAEKLKLLGRLRELGGRLDDIEDALESEHSRDWEEQAVEREGEEVLERLGEAGQAEVARIRAALQRMADGSYGVCVRCGGQIVPARLMALPETALCAGCASGG</sequence>
<feature type="domain" description="DnaK suppressor protein-like N-terminal" evidence="6">
    <location>
        <begin position="10"/>
        <end position="70"/>
    </location>
</feature>
<dbReference type="GO" id="GO:0008270">
    <property type="term" value="F:zinc ion binding"/>
    <property type="evidence" value="ECO:0007669"/>
    <property type="project" value="UniProtKB-KW"/>
</dbReference>
<evidence type="ECO:0000313" key="8">
    <source>
        <dbReference type="Proteomes" id="UP000675940"/>
    </source>
</evidence>
<evidence type="ECO:0000256" key="4">
    <source>
        <dbReference type="PROSITE-ProRule" id="PRU00510"/>
    </source>
</evidence>
<dbReference type="AlphaFoldDB" id="A0A940S558"/>